<feature type="transmembrane region" description="Helical" evidence="1">
    <location>
        <begin position="175"/>
        <end position="200"/>
    </location>
</feature>
<feature type="transmembrane region" description="Helical" evidence="1">
    <location>
        <begin position="146"/>
        <end position="169"/>
    </location>
</feature>
<accession>A0A1X7U8W5</accession>
<organism evidence="2">
    <name type="scientific">Amphimedon queenslandica</name>
    <name type="common">Sponge</name>
    <dbReference type="NCBI Taxonomy" id="400682"/>
    <lineage>
        <taxon>Eukaryota</taxon>
        <taxon>Metazoa</taxon>
        <taxon>Porifera</taxon>
        <taxon>Demospongiae</taxon>
        <taxon>Heteroscleromorpha</taxon>
        <taxon>Haplosclerida</taxon>
        <taxon>Niphatidae</taxon>
        <taxon>Amphimedon</taxon>
    </lineage>
</organism>
<evidence type="ECO:0000313" key="2">
    <source>
        <dbReference type="EnsemblMetazoa" id="Aqu2.1.23901_001"/>
    </source>
</evidence>
<keyword evidence="1" id="KW-1133">Transmembrane helix</keyword>
<dbReference type="InParanoid" id="A0A1X7U8W5"/>
<evidence type="ECO:0000256" key="1">
    <source>
        <dbReference type="SAM" id="Phobius"/>
    </source>
</evidence>
<feature type="transmembrane region" description="Helical" evidence="1">
    <location>
        <begin position="117"/>
        <end position="134"/>
    </location>
</feature>
<keyword evidence="1" id="KW-0472">Membrane</keyword>
<sequence>MEHAGGYRNERIEEWMEQQEVSSDASFNACCDPQSVKRRKARYVLYKQLVLEEIDKRCRKYEDDLLPEEKEAIEEVKEKFSRGNYGNIHVSYNFVGTFYTPLTIILSLIYPRVLFPILFPMSYLIYWMICIMRLKDNGNACKIYTSFIICILLILFTGILFIDIFNVLFCFPFVFSISLLVELIMLATSIVFCYGFKYLFSHGVLHYRFQISLIEIGMIKIQNPLYNNAMNNVIITANTESISRTIRHAPFRRLYSRPILKIFHSMDISSYDFGEINGQLVTQDGINSYITYSHL</sequence>
<reference evidence="2" key="1">
    <citation type="submission" date="2017-05" db="UniProtKB">
        <authorList>
            <consortium name="EnsemblMetazoa"/>
        </authorList>
    </citation>
    <scope>IDENTIFICATION</scope>
</reference>
<dbReference type="AlphaFoldDB" id="A0A1X7U8W5"/>
<proteinExistence type="predicted"/>
<name>A0A1X7U8W5_AMPQE</name>
<protein>
    <submittedName>
        <fullName evidence="2">Uncharacterized protein</fullName>
    </submittedName>
</protein>
<dbReference type="EnsemblMetazoa" id="Aqu2.1.23901_001">
    <property type="protein sequence ID" value="Aqu2.1.23901_001"/>
    <property type="gene ID" value="Aqu2.1.23901"/>
</dbReference>
<feature type="transmembrane region" description="Helical" evidence="1">
    <location>
        <begin position="90"/>
        <end position="111"/>
    </location>
</feature>
<keyword evidence="1" id="KW-0812">Transmembrane</keyword>